<reference evidence="2" key="2">
    <citation type="submission" date="2015-06" db="UniProtKB">
        <authorList>
            <consortium name="EnsemblProtists"/>
        </authorList>
    </citation>
    <scope>IDENTIFICATION</scope>
    <source>
        <strain evidence="2">Emoy2</strain>
    </source>
</reference>
<proteinExistence type="predicted"/>
<keyword evidence="3" id="KW-1185">Reference proteome</keyword>
<evidence type="ECO:0008006" key="4">
    <source>
        <dbReference type="Google" id="ProtNLM"/>
    </source>
</evidence>
<feature type="chain" id="PRO_5004049440" description="RxLR effector candidate protein" evidence="1">
    <location>
        <begin position="24"/>
        <end position="207"/>
    </location>
</feature>
<dbReference type="HOGENOM" id="CLU_1328569_0_0_1"/>
<dbReference type="EMBL" id="ABWE02001493">
    <property type="status" value="NOT_ANNOTATED_CDS"/>
    <property type="molecule type" value="Genomic_DNA"/>
</dbReference>
<dbReference type="AlphaFoldDB" id="M4C6M5"/>
<evidence type="ECO:0000313" key="2">
    <source>
        <dbReference type="EnsemblProtists" id="HpaP814762"/>
    </source>
</evidence>
<name>M4C6M5_HYAAE</name>
<dbReference type="EnsemblProtists" id="HpaT814762">
    <property type="protein sequence ID" value="HpaP814762"/>
    <property type="gene ID" value="HpaG814762"/>
</dbReference>
<feature type="signal peptide" evidence="1">
    <location>
        <begin position="1"/>
        <end position="23"/>
    </location>
</feature>
<dbReference type="VEuPathDB" id="FungiDB:HpaG814762"/>
<dbReference type="Proteomes" id="UP000011713">
    <property type="component" value="Unassembled WGS sequence"/>
</dbReference>
<protein>
    <recommendedName>
        <fullName evidence="4">RxLR effector candidate protein</fullName>
    </recommendedName>
</protein>
<dbReference type="InParanoid" id="M4C6M5"/>
<evidence type="ECO:0000313" key="3">
    <source>
        <dbReference type="Proteomes" id="UP000011713"/>
    </source>
</evidence>
<organism evidence="2 3">
    <name type="scientific">Hyaloperonospora arabidopsidis (strain Emoy2)</name>
    <name type="common">Downy mildew agent</name>
    <name type="synonym">Peronospora arabidopsidis</name>
    <dbReference type="NCBI Taxonomy" id="559515"/>
    <lineage>
        <taxon>Eukaryota</taxon>
        <taxon>Sar</taxon>
        <taxon>Stramenopiles</taxon>
        <taxon>Oomycota</taxon>
        <taxon>Peronosporomycetes</taxon>
        <taxon>Peronosporales</taxon>
        <taxon>Peronosporaceae</taxon>
        <taxon>Hyaloperonospora</taxon>
    </lineage>
</organism>
<keyword evidence="1" id="KW-0732">Signal</keyword>
<accession>M4C6M5</accession>
<sequence>MVALTVFVFAASTILSARSAAMASKTETSFADSTLLEHGATQPNRLRLTPGDDIAEERFFLDLKVVENFRRFLQDTHSPFSTTPISERHTLPAFDPLLHPFTQPSLEAIDHHISQIVTHASDISDHIGNYESLLEKKIHPIVYADAYYLMEFPFPTKRDEKLYHDRYIRHWSLVLSQYKLLTLNTETVFSIVNLLSINPYLTSFNYI</sequence>
<reference evidence="3" key="1">
    <citation type="journal article" date="2010" name="Science">
        <title>Signatures of adaptation to obligate biotrophy in the Hyaloperonospora arabidopsidis genome.</title>
        <authorList>
            <person name="Baxter L."/>
            <person name="Tripathy S."/>
            <person name="Ishaque N."/>
            <person name="Boot N."/>
            <person name="Cabral A."/>
            <person name="Kemen E."/>
            <person name="Thines M."/>
            <person name="Ah-Fong A."/>
            <person name="Anderson R."/>
            <person name="Badejoko W."/>
            <person name="Bittner-Eddy P."/>
            <person name="Boore J.L."/>
            <person name="Chibucos M.C."/>
            <person name="Coates M."/>
            <person name="Dehal P."/>
            <person name="Delehaunty K."/>
            <person name="Dong S."/>
            <person name="Downton P."/>
            <person name="Dumas B."/>
            <person name="Fabro G."/>
            <person name="Fronick C."/>
            <person name="Fuerstenberg S.I."/>
            <person name="Fulton L."/>
            <person name="Gaulin E."/>
            <person name="Govers F."/>
            <person name="Hughes L."/>
            <person name="Humphray S."/>
            <person name="Jiang R.H."/>
            <person name="Judelson H."/>
            <person name="Kamoun S."/>
            <person name="Kyung K."/>
            <person name="Meijer H."/>
            <person name="Minx P."/>
            <person name="Morris P."/>
            <person name="Nelson J."/>
            <person name="Phuntumart V."/>
            <person name="Qutob D."/>
            <person name="Rehmany A."/>
            <person name="Rougon-Cardoso A."/>
            <person name="Ryden P."/>
            <person name="Torto-Alalibo T."/>
            <person name="Studholme D."/>
            <person name="Wang Y."/>
            <person name="Win J."/>
            <person name="Wood J."/>
            <person name="Clifton S.W."/>
            <person name="Rogers J."/>
            <person name="Van den Ackerveken G."/>
            <person name="Jones J.D."/>
            <person name="McDowell J.M."/>
            <person name="Beynon J."/>
            <person name="Tyler B.M."/>
        </authorList>
    </citation>
    <scope>NUCLEOTIDE SEQUENCE [LARGE SCALE GENOMIC DNA]</scope>
    <source>
        <strain evidence="3">Emoy2</strain>
    </source>
</reference>
<evidence type="ECO:0000256" key="1">
    <source>
        <dbReference type="SAM" id="SignalP"/>
    </source>
</evidence>